<name>A0ABN5WG50_9SPHN</name>
<dbReference type="Proteomes" id="UP001059971">
    <property type="component" value="Chromosome 1"/>
</dbReference>
<evidence type="ECO:0000313" key="2">
    <source>
        <dbReference type="Proteomes" id="UP001059971"/>
    </source>
</evidence>
<protein>
    <submittedName>
        <fullName evidence="1">Uncharacterized protein</fullName>
    </submittedName>
</protein>
<proteinExistence type="predicted"/>
<reference evidence="1" key="1">
    <citation type="submission" date="2018-07" db="EMBL/GenBank/DDBJ databases">
        <title>Complete genome sequence of Sphingomonas bisphenolicum strain AO1, a bisphenol A degradative bacterium isolated from Japanese farm field.</title>
        <authorList>
            <person name="Murakami M."/>
            <person name="Koh M."/>
            <person name="Koba S."/>
            <person name="Matsumura Y."/>
        </authorList>
    </citation>
    <scope>NUCLEOTIDE SEQUENCE</scope>
    <source>
        <strain evidence="1">AO1</strain>
    </source>
</reference>
<keyword evidence="2" id="KW-1185">Reference proteome</keyword>
<gene>
    <name evidence="1" type="ORF">SBA_ch1_34740</name>
</gene>
<evidence type="ECO:0000313" key="1">
    <source>
        <dbReference type="EMBL" id="BBF71274.1"/>
    </source>
</evidence>
<organism evidence="1 2">
    <name type="scientific">Sphingomonas bisphenolicum</name>
    <dbReference type="NCBI Taxonomy" id="296544"/>
    <lineage>
        <taxon>Bacteria</taxon>
        <taxon>Pseudomonadati</taxon>
        <taxon>Pseudomonadota</taxon>
        <taxon>Alphaproteobacteria</taxon>
        <taxon>Sphingomonadales</taxon>
        <taxon>Sphingomonadaceae</taxon>
        <taxon>Sphingomonas</taxon>
    </lineage>
</organism>
<dbReference type="EMBL" id="AP018817">
    <property type="protein sequence ID" value="BBF71274.1"/>
    <property type="molecule type" value="Genomic_DNA"/>
</dbReference>
<sequence>MPMNRIQTNSGNLFHALLMRCLADQHQPTDEEIDLVAGKIWHESRGSATGQPWLDVARGSDAHRQMVDAAMMALTPCAREPVPLR</sequence>
<accession>A0ABN5WG50</accession>